<evidence type="ECO:0008006" key="13">
    <source>
        <dbReference type="Google" id="ProtNLM"/>
    </source>
</evidence>
<dbReference type="GO" id="GO:0009986">
    <property type="term" value="C:cell surface"/>
    <property type="evidence" value="ECO:0007669"/>
    <property type="project" value="TreeGrafter"/>
</dbReference>
<dbReference type="InterPro" id="IPR013111">
    <property type="entry name" value="EGF_extracell"/>
</dbReference>
<dbReference type="PANTHER" id="PTHR10082">
    <property type="entry name" value="INTEGRIN BETA SUBUNIT"/>
    <property type="match status" value="1"/>
</dbReference>
<keyword evidence="5" id="KW-1015">Disulfide bond</keyword>
<keyword evidence="8" id="KW-0472">Membrane</keyword>
<keyword evidence="2" id="KW-0732">Signal</keyword>
<dbReference type="Pfam" id="PF08725">
    <property type="entry name" value="Integrin_b_cyt"/>
    <property type="match status" value="1"/>
</dbReference>
<dbReference type="InterPro" id="IPR057243">
    <property type="entry name" value="Integrin_I-EGF_CS"/>
</dbReference>
<dbReference type="PROSITE" id="PS52047">
    <property type="entry name" value="I_EGF_2"/>
    <property type="match status" value="1"/>
</dbReference>
<keyword evidence="6" id="KW-0325">Glycoprotein</keyword>
<name>A0A2G9QL81_AQUCT</name>
<feature type="domain" description="Integrin beta subunit cytoplasmic" evidence="9">
    <location>
        <begin position="410"/>
        <end position="444"/>
    </location>
</feature>
<dbReference type="Gene3D" id="2.170.300.10">
    <property type="entry name" value="Tie2 ligand-binding domain superfamily"/>
    <property type="match status" value="1"/>
</dbReference>
<dbReference type="InterPro" id="IPR015812">
    <property type="entry name" value="Integrin_bsu"/>
</dbReference>
<dbReference type="GO" id="GO:0019901">
    <property type="term" value="F:protein kinase binding"/>
    <property type="evidence" value="ECO:0007669"/>
    <property type="project" value="TreeGrafter"/>
</dbReference>
<dbReference type="GO" id="GO:0033627">
    <property type="term" value="P:cell adhesion mediated by integrin"/>
    <property type="evidence" value="ECO:0007669"/>
    <property type="project" value="TreeGrafter"/>
</dbReference>
<evidence type="ECO:0000256" key="6">
    <source>
        <dbReference type="ARBA" id="ARBA00023180"/>
    </source>
</evidence>
<dbReference type="GO" id="GO:0007229">
    <property type="term" value="P:integrin-mediated signaling pathway"/>
    <property type="evidence" value="ECO:0007669"/>
    <property type="project" value="TreeGrafter"/>
</dbReference>
<dbReference type="SUPFAM" id="SSF57196">
    <property type="entry name" value="EGF/Laminin"/>
    <property type="match status" value="1"/>
</dbReference>
<keyword evidence="12" id="KW-1185">Reference proteome</keyword>
<accession>A0A2G9QL81</accession>
<dbReference type="SMART" id="SM01242">
    <property type="entry name" value="Integrin_B_tail"/>
    <property type="match status" value="1"/>
</dbReference>
<dbReference type="GO" id="GO:0005925">
    <property type="term" value="C:focal adhesion"/>
    <property type="evidence" value="ECO:0007669"/>
    <property type="project" value="TreeGrafter"/>
</dbReference>
<dbReference type="InterPro" id="IPR014836">
    <property type="entry name" value="Integrin_bsu_cyt_dom"/>
</dbReference>
<reference evidence="12" key="1">
    <citation type="journal article" date="2017" name="Nat. Commun.">
        <title>The North American bullfrog draft genome provides insight into hormonal regulation of long noncoding RNA.</title>
        <authorList>
            <person name="Hammond S.A."/>
            <person name="Warren R.L."/>
            <person name="Vandervalk B.P."/>
            <person name="Kucuk E."/>
            <person name="Khan H."/>
            <person name="Gibb E.A."/>
            <person name="Pandoh P."/>
            <person name="Kirk H."/>
            <person name="Zhao Y."/>
            <person name="Jones M."/>
            <person name="Mungall A.J."/>
            <person name="Coope R."/>
            <person name="Pleasance S."/>
            <person name="Moore R.A."/>
            <person name="Holt R.A."/>
            <person name="Round J.M."/>
            <person name="Ohora S."/>
            <person name="Walle B.V."/>
            <person name="Veldhoen N."/>
            <person name="Helbing C.C."/>
            <person name="Birol I."/>
        </authorList>
    </citation>
    <scope>NUCLEOTIDE SEQUENCE [LARGE SCALE GENOMIC DNA]</scope>
</reference>
<dbReference type="GO" id="GO:0008305">
    <property type="term" value="C:integrin complex"/>
    <property type="evidence" value="ECO:0007669"/>
    <property type="project" value="TreeGrafter"/>
</dbReference>
<feature type="transmembrane region" description="Helical" evidence="8">
    <location>
        <begin position="387"/>
        <end position="409"/>
    </location>
</feature>
<keyword evidence="8" id="KW-0812">Transmembrane</keyword>
<evidence type="ECO:0000256" key="4">
    <source>
        <dbReference type="ARBA" id="ARBA00022989"/>
    </source>
</evidence>
<organism evidence="11 12">
    <name type="scientific">Aquarana catesbeiana</name>
    <name type="common">American bullfrog</name>
    <name type="synonym">Rana catesbeiana</name>
    <dbReference type="NCBI Taxonomy" id="8400"/>
    <lineage>
        <taxon>Eukaryota</taxon>
        <taxon>Metazoa</taxon>
        <taxon>Chordata</taxon>
        <taxon>Craniata</taxon>
        <taxon>Vertebrata</taxon>
        <taxon>Euteleostomi</taxon>
        <taxon>Amphibia</taxon>
        <taxon>Batrachia</taxon>
        <taxon>Anura</taxon>
        <taxon>Neobatrachia</taxon>
        <taxon>Ranoidea</taxon>
        <taxon>Ranidae</taxon>
        <taxon>Aquarana</taxon>
    </lineage>
</organism>
<evidence type="ECO:0000313" key="12">
    <source>
        <dbReference type="Proteomes" id="UP000228934"/>
    </source>
</evidence>
<dbReference type="FunFam" id="4.10.1240.30:FF:000002">
    <property type="entry name" value="Integrin beta"/>
    <property type="match status" value="1"/>
</dbReference>
<evidence type="ECO:0000313" key="11">
    <source>
        <dbReference type="EMBL" id="PIO16382.1"/>
    </source>
</evidence>
<dbReference type="InterPro" id="IPR012896">
    <property type="entry name" value="Integrin_bsu_tail"/>
</dbReference>
<dbReference type="PROSITE" id="PS00243">
    <property type="entry name" value="I_EGF_1"/>
    <property type="match status" value="2"/>
</dbReference>
<dbReference type="Pfam" id="PF23105">
    <property type="entry name" value="EGF_integrin"/>
    <property type="match status" value="1"/>
</dbReference>
<evidence type="ECO:0000256" key="3">
    <source>
        <dbReference type="ARBA" id="ARBA00022737"/>
    </source>
</evidence>
<dbReference type="GO" id="GO:0098609">
    <property type="term" value="P:cell-cell adhesion"/>
    <property type="evidence" value="ECO:0007669"/>
    <property type="project" value="TreeGrafter"/>
</dbReference>
<evidence type="ECO:0000256" key="5">
    <source>
        <dbReference type="ARBA" id="ARBA00023157"/>
    </source>
</evidence>
<dbReference type="Gene3D" id="2.10.25.10">
    <property type="entry name" value="Laminin"/>
    <property type="match status" value="1"/>
</dbReference>
<dbReference type="SMART" id="SM01241">
    <property type="entry name" value="Integrin_b_cyt"/>
    <property type="match status" value="1"/>
</dbReference>
<dbReference type="EMBL" id="KV968280">
    <property type="protein sequence ID" value="PIO16382.1"/>
    <property type="molecule type" value="Genomic_DNA"/>
</dbReference>
<dbReference type="AlphaFoldDB" id="A0A2G9QL81"/>
<dbReference type="GO" id="GO:0045202">
    <property type="term" value="C:synapse"/>
    <property type="evidence" value="ECO:0007669"/>
    <property type="project" value="TreeGrafter"/>
</dbReference>
<feature type="region of interest" description="Disordered" evidence="7">
    <location>
        <begin position="176"/>
        <end position="201"/>
    </location>
</feature>
<dbReference type="GO" id="GO:0001968">
    <property type="term" value="F:fibronectin binding"/>
    <property type="evidence" value="ECO:0007669"/>
    <property type="project" value="TreeGrafter"/>
</dbReference>
<dbReference type="Gene3D" id="4.10.1240.30">
    <property type="match status" value="1"/>
</dbReference>
<dbReference type="GO" id="GO:0019960">
    <property type="term" value="F:C-X3-C chemokine binding"/>
    <property type="evidence" value="ECO:0007669"/>
    <property type="project" value="TreeGrafter"/>
</dbReference>
<dbReference type="GO" id="GO:0016477">
    <property type="term" value="P:cell migration"/>
    <property type="evidence" value="ECO:0007669"/>
    <property type="project" value="TreeGrafter"/>
</dbReference>
<dbReference type="OrthoDB" id="410592at2759"/>
<dbReference type="InterPro" id="IPR057073">
    <property type="entry name" value="EGF_integrin_2"/>
</dbReference>
<keyword evidence="4 8" id="KW-1133">Transmembrane helix</keyword>
<evidence type="ECO:0000256" key="7">
    <source>
        <dbReference type="SAM" id="MobiDB-lite"/>
    </source>
</evidence>
<dbReference type="InterPro" id="IPR036349">
    <property type="entry name" value="Integrin_bsu_tail_dom_sf"/>
</dbReference>
<keyword evidence="3" id="KW-0677">Repeat</keyword>
<evidence type="ECO:0000259" key="9">
    <source>
        <dbReference type="SMART" id="SM01241"/>
    </source>
</evidence>
<dbReference type="Pfam" id="PF07965">
    <property type="entry name" value="Integrin_B_tail"/>
    <property type="match status" value="1"/>
</dbReference>
<proteinExistence type="predicted"/>
<dbReference type="SUPFAM" id="SSF69687">
    <property type="entry name" value="Integrin beta tail domain"/>
    <property type="match status" value="1"/>
</dbReference>
<feature type="domain" description="Integrin beta subunit tail" evidence="10">
    <location>
        <begin position="298"/>
        <end position="386"/>
    </location>
</feature>
<gene>
    <name evidence="11" type="ORF">AB205_0165150</name>
</gene>
<dbReference type="Pfam" id="PF07974">
    <property type="entry name" value="EGF_2"/>
    <property type="match status" value="1"/>
</dbReference>
<dbReference type="GO" id="GO:0098639">
    <property type="term" value="F:collagen binding involved in cell-matrix adhesion"/>
    <property type="evidence" value="ECO:0007669"/>
    <property type="project" value="TreeGrafter"/>
</dbReference>
<dbReference type="FunFam" id="2.10.25.10:FF:000043">
    <property type="entry name" value="Integrin beta"/>
    <property type="match status" value="1"/>
</dbReference>
<keyword evidence="1" id="KW-0245">EGF-like domain</keyword>
<dbReference type="GO" id="GO:0043236">
    <property type="term" value="F:laminin binding"/>
    <property type="evidence" value="ECO:0007669"/>
    <property type="project" value="TreeGrafter"/>
</dbReference>
<dbReference type="FunFam" id="2.10.25.10:FF:000155">
    <property type="entry name" value="Integrin beta"/>
    <property type="match status" value="1"/>
</dbReference>
<evidence type="ECO:0000256" key="1">
    <source>
        <dbReference type="ARBA" id="ARBA00022536"/>
    </source>
</evidence>
<dbReference type="Gene3D" id="1.20.5.100">
    <property type="entry name" value="Cytochrome c1, transmembrane anchor, C-terminal"/>
    <property type="match status" value="1"/>
</dbReference>
<dbReference type="PANTHER" id="PTHR10082:SF28">
    <property type="entry name" value="INTEGRIN BETA-1"/>
    <property type="match status" value="1"/>
</dbReference>
<protein>
    <recommendedName>
        <fullName evidence="13">Integrin beta subunit tail domain-containing protein</fullName>
    </recommendedName>
</protein>
<evidence type="ECO:0000256" key="8">
    <source>
        <dbReference type="SAM" id="Phobius"/>
    </source>
</evidence>
<evidence type="ECO:0000259" key="10">
    <source>
        <dbReference type="SMART" id="SM01242"/>
    </source>
</evidence>
<evidence type="ECO:0000256" key="2">
    <source>
        <dbReference type="ARBA" id="ARBA00022729"/>
    </source>
</evidence>
<dbReference type="Proteomes" id="UP000228934">
    <property type="component" value="Unassembled WGS sequence"/>
</dbReference>
<dbReference type="GO" id="GO:0005178">
    <property type="term" value="F:integrin binding"/>
    <property type="evidence" value="ECO:0007669"/>
    <property type="project" value="TreeGrafter"/>
</dbReference>
<feature type="non-terminal residue" evidence="11">
    <location>
        <position position="499"/>
    </location>
</feature>
<sequence length="499" mass="55197">MDAQCRKENSSEICSNSGDCICGQCVCNKRENPKEVYSGKYCDCDNFKCDRFNGLICGGDPLSSQPTQAFAAVAIVLVFPSWCSAKSSDPKKRCPSCRAKMGENWKKILCSTCITSLVKEESASVCDDLVASVKKELYATIQTFRDSLVNPAASQPSTSEASQGSISFTMVEALPEGPSIREEQSPTPSVKDSEEEGEEAEVAPSKFKLYLEEVAGLLKAIHVTLGLRNGVCKCRVCECFLNFSGSACDCSEDISTCMASNGQLCNGRGTCECGRCKCADPKFHGQKCEMCQTCLGVCAEQRECVQCRAFHKGEKQEGCDTQCAHFNLTMVDSRDKLSQPGQEDALTRCKEKDVDDCWFYYTYSVNSNSEVHVHVVKDPECPSGPEIVPIVAGVVAGIVLIGLALLLIWKLLIMIHDKREFAKFEKEKMNAKWDARCKPDIIVTADTVSQHHISVSRMDGRWLQPSSERHFQYKVRILVAVQPHTDAFCHIDFVLRFPE</sequence>